<dbReference type="InterPro" id="IPR015946">
    <property type="entry name" value="KH_dom-like_a/b"/>
</dbReference>
<dbReference type="GO" id="GO:0030490">
    <property type="term" value="P:maturation of SSU-rRNA"/>
    <property type="evidence" value="ECO:0007669"/>
    <property type="project" value="UniProtKB-UniRule"/>
</dbReference>
<evidence type="ECO:0000313" key="3">
    <source>
        <dbReference type="EMBL" id="CAB1275257.1"/>
    </source>
</evidence>
<gene>
    <name evidence="2 3" type="primary">rbfA</name>
    <name evidence="3" type="ORF">NSCAC_0576</name>
</gene>
<proteinExistence type="inferred from homology"/>
<dbReference type="HAMAP" id="MF_00003">
    <property type="entry name" value="RbfA"/>
    <property type="match status" value="1"/>
</dbReference>
<dbReference type="Proteomes" id="UP000516072">
    <property type="component" value="Chromosome"/>
</dbReference>
<keyword evidence="1 2" id="KW-0690">Ribosome biogenesis</keyword>
<dbReference type="KEGG" id="ntg:NSCAC_0576"/>
<dbReference type="GO" id="GO:0005829">
    <property type="term" value="C:cytosol"/>
    <property type="evidence" value="ECO:0007669"/>
    <property type="project" value="TreeGrafter"/>
</dbReference>
<dbReference type="Pfam" id="PF02033">
    <property type="entry name" value="RBFA"/>
    <property type="match status" value="1"/>
</dbReference>
<keyword evidence="2" id="KW-0963">Cytoplasm</keyword>
<name>A0A7G1Q8K4_9GAMM</name>
<reference evidence="3 4" key="1">
    <citation type="submission" date="2020-03" db="EMBL/GenBank/DDBJ databases">
        <authorList>
            <person name="Picone N."/>
        </authorList>
    </citation>
    <scope>NUCLEOTIDE SEQUENCE [LARGE SCALE GENOMIC DNA]</scope>
    <source>
        <strain evidence="3">NSCAC1</strain>
    </source>
</reference>
<dbReference type="RefSeq" id="WP_197744921.1">
    <property type="nucleotide sequence ID" value="NZ_LR778175.1"/>
</dbReference>
<evidence type="ECO:0000256" key="1">
    <source>
        <dbReference type="ARBA" id="ARBA00022517"/>
    </source>
</evidence>
<dbReference type="AlphaFoldDB" id="A0A7G1Q8K4"/>
<dbReference type="PANTHER" id="PTHR33515">
    <property type="entry name" value="RIBOSOME-BINDING FACTOR A, CHLOROPLASTIC-RELATED"/>
    <property type="match status" value="1"/>
</dbReference>
<organism evidence="3 4">
    <name type="scientific">Candidatus Nitrosacidococcus tergens</name>
    <dbReference type="NCBI Taxonomy" id="553981"/>
    <lineage>
        <taxon>Bacteria</taxon>
        <taxon>Pseudomonadati</taxon>
        <taxon>Pseudomonadota</taxon>
        <taxon>Gammaproteobacteria</taxon>
        <taxon>Chromatiales</taxon>
        <taxon>Chromatiaceae</taxon>
        <taxon>Candidatus Nitrosacidococcus</taxon>
    </lineage>
</organism>
<dbReference type="PROSITE" id="PS01319">
    <property type="entry name" value="RBFA"/>
    <property type="match status" value="1"/>
</dbReference>
<comment type="subunit">
    <text evidence="2">Monomer. Binds 30S ribosomal subunits, but not 50S ribosomal subunits or 70S ribosomes.</text>
</comment>
<dbReference type="Gene3D" id="3.30.300.20">
    <property type="match status" value="1"/>
</dbReference>
<comment type="similarity">
    <text evidence="2">Belongs to the RbfA family.</text>
</comment>
<accession>A0A7G1Q8K4</accession>
<dbReference type="InterPro" id="IPR000238">
    <property type="entry name" value="RbfA"/>
</dbReference>
<dbReference type="InterPro" id="IPR023799">
    <property type="entry name" value="RbfA_dom_sf"/>
</dbReference>
<protein>
    <recommendedName>
        <fullName evidence="2">Ribosome-binding factor A</fullName>
    </recommendedName>
</protein>
<evidence type="ECO:0000313" key="4">
    <source>
        <dbReference type="Proteomes" id="UP000516072"/>
    </source>
</evidence>
<dbReference type="InterPro" id="IPR020053">
    <property type="entry name" value="Ribosome-bd_factorA_CS"/>
</dbReference>
<keyword evidence="4" id="KW-1185">Reference proteome</keyword>
<dbReference type="SUPFAM" id="SSF89919">
    <property type="entry name" value="Ribosome-binding factor A, RbfA"/>
    <property type="match status" value="1"/>
</dbReference>
<sequence>MNQNFPRTRRINELLKRELALLIQKNIQDPRIKLVTISYVDISPDLKQAKVYITSMEQDKARINSQLNALNKAGDFFKKNLYQRIDLRVVPNLKFLYDNSIERGNYLRSLIDEVVKENHHLP</sequence>
<comment type="subcellular location">
    <subcellularLocation>
        <location evidence="2">Cytoplasm</location>
    </subcellularLocation>
</comment>
<dbReference type="NCBIfam" id="TIGR00082">
    <property type="entry name" value="rbfA"/>
    <property type="match status" value="1"/>
</dbReference>
<dbReference type="EMBL" id="LR778175">
    <property type="protein sequence ID" value="CAB1275257.1"/>
    <property type="molecule type" value="Genomic_DNA"/>
</dbReference>
<dbReference type="PANTHER" id="PTHR33515:SF1">
    <property type="entry name" value="RIBOSOME-BINDING FACTOR A, CHLOROPLASTIC-RELATED"/>
    <property type="match status" value="1"/>
</dbReference>
<evidence type="ECO:0000256" key="2">
    <source>
        <dbReference type="HAMAP-Rule" id="MF_00003"/>
    </source>
</evidence>
<dbReference type="GO" id="GO:0043024">
    <property type="term" value="F:ribosomal small subunit binding"/>
    <property type="evidence" value="ECO:0007669"/>
    <property type="project" value="TreeGrafter"/>
</dbReference>
<comment type="function">
    <text evidence="2">One of several proteins that assist in the late maturation steps of the functional core of the 30S ribosomal subunit. Associates with free 30S ribosomal subunits (but not with 30S subunits that are part of 70S ribosomes or polysomes). Required for efficient processing of 16S rRNA. May interact with the 5'-terminal helix region of 16S rRNA.</text>
</comment>